<dbReference type="InterPro" id="IPR000620">
    <property type="entry name" value="EamA_dom"/>
</dbReference>
<reference evidence="9 10" key="1">
    <citation type="submission" date="2018-07" db="EMBL/GenBank/DDBJ databases">
        <title>High-quality-draft genome sequence of Gaiella occulta.</title>
        <authorList>
            <person name="Severino R."/>
            <person name="Froufe H.J.C."/>
            <person name="Rainey F.A."/>
            <person name="Barroso C."/>
            <person name="Albuquerque L."/>
            <person name="Lobo-Da-Cunha A."/>
            <person name="Da Costa M.S."/>
            <person name="Egas C."/>
        </authorList>
    </citation>
    <scope>NUCLEOTIDE SEQUENCE [LARGE SCALE GENOMIC DNA]</scope>
    <source>
        <strain evidence="9 10">F2-233</strain>
    </source>
</reference>
<evidence type="ECO:0000313" key="9">
    <source>
        <dbReference type="EMBL" id="RDI75964.1"/>
    </source>
</evidence>
<feature type="domain" description="EamA" evidence="8">
    <location>
        <begin position="152"/>
        <end position="283"/>
    </location>
</feature>
<dbReference type="Pfam" id="PF00892">
    <property type="entry name" value="EamA"/>
    <property type="match status" value="2"/>
</dbReference>
<evidence type="ECO:0000259" key="8">
    <source>
        <dbReference type="Pfam" id="PF00892"/>
    </source>
</evidence>
<organism evidence="9 10">
    <name type="scientific">Gaiella occulta</name>
    <dbReference type="NCBI Taxonomy" id="1002870"/>
    <lineage>
        <taxon>Bacteria</taxon>
        <taxon>Bacillati</taxon>
        <taxon>Actinomycetota</taxon>
        <taxon>Thermoleophilia</taxon>
        <taxon>Gaiellales</taxon>
        <taxon>Gaiellaceae</taxon>
        <taxon>Gaiella</taxon>
    </lineage>
</organism>
<accession>A0A7M2Z270</accession>
<protein>
    <submittedName>
        <fullName evidence="9">Permeases of the drug/metabolite transporter (DMT) superfamily</fullName>
    </submittedName>
</protein>
<feature type="transmembrane region" description="Helical" evidence="7">
    <location>
        <begin position="150"/>
        <end position="170"/>
    </location>
</feature>
<comment type="subcellular location">
    <subcellularLocation>
        <location evidence="1">Cell membrane</location>
        <topology evidence="1">Multi-pass membrane protein</topology>
    </subcellularLocation>
</comment>
<dbReference type="OrthoDB" id="5150004at2"/>
<gene>
    <name evidence="9" type="ORF">Gocc_0383</name>
</gene>
<evidence type="ECO:0000256" key="4">
    <source>
        <dbReference type="ARBA" id="ARBA00022692"/>
    </source>
</evidence>
<name>A0A7M2Z270_9ACTN</name>
<sequence>MRRPTSVEVMLLSAIGLWALNLTVTRYILTHGFRPLAYGTVRYALAAAVFVAITLAAERSLRIVRRDIGIVFAAAATLWVNQIGFVYSLKTTSASVIALILAATPIFAALLGLSLRTERLPGRFWVGAALSFAGVGLVALGSGGELRGDLGGILLGMLTAATWAVYSMLIAPLMRRYSPSRISAVVLSLSVLPIALSGLSQTTAQDWGLGWKVWVLLVFATLGPLVVTNVLWFRSLDRIGPSRATLATNLQPFVAALVAVVLLGESIGAVQVAGGLLIGLGILAARRRQVSPPLD</sequence>
<feature type="transmembrane region" description="Helical" evidence="7">
    <location>
        <begin position="68"/>
        <end position="87"/>
    </location>
</feature>
<dbReference type="Proteomes" id="UP000254134">
    <property type="component" value="Unassembled WGS sequence"/>
</dbReference>
<feature type="transmembrane region" description="Helical" evidence="7">
    <location>
        <begin position="93"/>
        <end position="112"/>
    </location>
</feature>
<feature type="transmembrane region" description="Helical" evidence="7">
    <location>
        <begin position="269"/>
        <end position="285"/>
    </location>
</feature>
<comment type="similarity">
    <text evidence="2">Belongs to the EamA transporter family.</text>
</comment>
<reference evidence="10" key="2">
    <citation type="journal article" date="2019" name="MicrobiologyOpen">
        <title>High-quality draft genome sequence of Gaiella occulta isolated from a 150 meter deep mineral water borehole and comparison with the genome sequences of other deep-branching lineages of the phylum Actinobacteria.</title>
        <authorList>
            <person name="Severino R."/>
            <person name="Froufe H.J.C."/>
            <person name="Barroso C."/>
            <person name="Albuquerque L."/>
            <person name="Lobo-da-Cunha A."/>
            <person name="da Costa M.S."/>
            <person name="Egas C."/>
        </authorList>
    </citation>
    <scope>NUCLEOTIDE SEQUENCE [LARGE SCALE GENOMIC DNA]</scope>
    <source>
        <strain evidence="10">F2-233</strain>
    </source>
</reference>
<keyword evidence="3" id="KW-1003">Cell membrane</keyword>
<proteinExistence type="inferred from homology"/>
<evidence type="ECO:0000256" key="6">
    <source>
        <dbReference type="ARBA" id="ARBA00023136"/>
    </source>
</evidence>
<comment type="caution">
    <text evidence="9">The sequence shown here is derived from an EMBL/GenBank/DDBJ whole genome shotgun (WGS) entry which is preliminary data.</text>
</comment>
<feature type="transmembrane region" description="Helical" evidence="7">
    <location>
        <begin position="35"/>
        <end position="56"/>
    </location>
</feature>
<evidence type="ECO:0000256" key="2">
    <source>
        <dbReference type="ARBA" id="ARBA00007362"/>
    </source>
</evidence>
<keyword evidence="10" id="KW-1185">Reference proteome</keyword>
<keyword evidence="5 7" id="KW-1133">Transmembrane helix</keyword>
<dbReference type="InterPro" id="IPR051258">
    <property type="entry name" value="Diverse_Substrate_Transporter"/>
</dbReference>
<dbReference type="InterPro" id="IPR037185">
    <property type="entry name" value="EmrE-like"/>
</dbReference>
<feature type="transmembrane region" description="Helical" evidence="7">
    <location>
        <begin position="211"/>
        <end position="232"/>
    </location>
</feature>
<evidence type="ECO:0000256" key="5">
    <source>
        <dbReference type="ARBA" id="ARBA00022989"/>
    </source>
</evidence>
<dbReference type="EMBL" id="QQZY01000001">
    <property type="protein sequence ID" value="RDI75964.1"/>
    <property type="molecule type" value="Genomic_DNA"/>
</dbReference>
<feature type="transmembrane region" description="Helical" evidence="7">
    <location>
        <begin position="124"/>
        <end position="144"/>
    </location>
</feature>
<feature type="domain" description="EamA" evidence="8">
    <location>
        <begin position="9"/>
        <end position="139"/>
    </location>
</feature>
<dbReference type="PANTHER" id="PTHR42920">
    <property type="entry name" value="OS03G0707200 PROTEIN-RELATED"/>
    <property type="match status" value="1"/>
</dbReference>
<keyword evidence="4 7" id="KW-0812">Transmembrane</keyword>
<evidence type="ECO:0000313" key="10">
    <source>
        <dbReference type="Proteomes" id="UP000254134"/>
    </source>
</evidence>
<dbReference type="PANTHER" id="PTHR42920:SF5">
    <property type="entry name" value="EAMA DOMAIN-CONTAINING PROTEIN"/>
    <property type="match status" value="1"/>
</dbReference>
<feature type="transmembrane region" description="Helical" evidence="7">
    <location>
        <begin position="182"/>
        <end position="199"/>
    </location>
</feature>
<evidence type="ECO:0000256" key="7">
    <source>
        <dbReference type="SAM" id="Phobius"/>
    </source>
</evidence>
<feature type="transmembrane region" description="Helical" evidence="7">
    <location>
        <begin position="9"/>
        <end position="29"/>
    </location>
</feature>
<evidence type="ECO:0000256" key="1">
    <source>
        <dbReference type="ARBA" id="ARBA00004651"/>
    </source>
</evidence>
<evidence type="ECO:0000256" key="3">
    <source>
        <dbReference type="ARBA" id="ARBA00022475"/>
    </source>
</evidence>
<feature type="transmembrane region" description="Helical" evidence="7">
    <location>
        <begin position="244"/>
        <end position="263"/>
    </location>
</feature>
<dbReference type="RefSeq" id="WP_114794835.1">
    <property type="nucleotide sequence ID" value="NZ_QQZY01000001.1"/>
</dbReference>
<dbReference type="GO" id="GO:0005886">
    <property type="term" value="C:plasma membrane"/>
    <property type="evidence" value="ECO:0007669"/>
    <property type="project" value="UniProtKB-SubCell"/>
</dbReference>
<keyword evidence="6 7" id="KW-0472">Membrane</keyword>
<dbReference type="AlphaFoldDB" id="A0A7M2Z270"/>
<dbReference type="SUPFAM" id="SSF103481">
    <property type="entry name" value="Multidrug resistance efflux transporter EmrE"/>
    <property type="match status" value="2"/>
</dbReference>